<sequence>MGLNMRKLLAFAMAGLSVAATGCAMTAQHPRVALSQPTGQRAAATAASAAQEALLARNPLLAVVQAENAVGLAPQDATYRALLGRVYLANGRFGSAETAFGDAQALDATMGRVAVIKALAELAQGKDDAALATLDGLKADQADAEAGLALMLAGRRKEGLEIMESAARAPGADARARQNLALGYALLGRWDAASATAARDVPADQLPDRLRRWAQIAAAQDSAQQVAALLGVARVEDPGMPTALALVAPAEPAPMLAEATPAPQPEVVAEPVAPVAIAEQAPIVQRSIAPAPIMAVATVEKARATAPARLAAPKARPIFAMASKPRLRAPTIRTGGFTVQLGAFSTARRTEAAWGHIAGKAGYLAAYTPSGSDFRVGKATLYRLSVGGIATRAEASKLCTRIKAAGSTCFVRTTANDRPLEWALRREDARRA</sequence>
<gene>
    <name evidence="3" type="ORF">FYJ91_00635</name>
</gene>
<keyword evidence="4" id="KW-1185">Reference proteome</keyword>
<dbReference type="InterPro" id="IPR011990">
    <property type="entry name" value="TPR-like_helical_dom_sf"/>
</dbReference>
<feature type="chain" id="PRO_5022726293" evidence="1">
    <location>
        <begin position="20"/>
        <end position="432"/>
    </location>
</feature>
<dbReference type="AlphaFoldDB" id="A0A5D9CEZ4"/>
<dbReference type="PROSITE" id="PS51724">
    <property type="entry name" value="SPOR"/>
    <property type="match status" value="1"/>
</dbReference>
<evidence type="ECO:0000313" key="4">
    <source>
        <dbReference type="Proteomes" id="UP000322077"/>
    </source>
</evidence>
<dbReference type="GO" id="GO:0042834">
    <property type="term" value="F:peptidoglycan binding"/>
    <property type="evidence" value="ECO:0007669"/>
    <property type="project" value="InterPro"/>
</dbReference>
<dbReference type="Proteomes" id="UP000322077">
    <property type="component" value="Unassembled WGS sequence"/>
</dbReference>
<organism evidence="3 4">
    <name type="scientific">Sphingomonas montanisoli</name>
    <dbReference type="NCBI Taxonomy" id="2606412"/>
    <lineage>
        <taxon>Bacteria</taxon>
        <taxon>Pseudomonadati</taxon>
        <taxon>Pseudomonadota</taxon>
        <taxon>Alphaproteobacteria</taxon>
        <taxon>Sphingomonadales</taxon>
        <taxon>Sphingomonadaceae</taxon>
        <taxon>Sphingomonas</taxon>
    </lineage>
</organism>
<dbReference type="Gene3D" id="1.25.40.10">
    <property type="entry name" value="Tetratricopeptide repeat domain"/>
    <property type="match status" value="1"/>
</dbReference>
<dbReference type="Gene3D" id="3.30.70.1070">
    <property type="entry name" value="Sporulation related repeat"/>
    <property type="match status" value="1"/>
</dbReference>
<name>A0A5D9CEZ4_9SPHN</name>
<protein>
    <submittedName>
        <fullName evidence="3">Sporulation protein</fullName>
    </submittedName>
</protein>
<dbReference type="InterPro" id="IPR036680">
    <property type="entry name" value="SPOR-like_sf"/>
</dbReference>
<dbReference type="Pfam" id="PF05036">
    <property type="entry name" value="SPOR"/>
    <property type="match status" value="1"/>
</dbReference>
<accession>A0A5D9CEZ4</accession>
<evidence type="ECO:0000259" key="2">
    <source>
        <dbReference type="PROSITE" id="PS51724"/>
    </source>
</evidence>
<comment type="caution">
    <text evidence="3">The sequence shown here is derived from an EMBL/GenBank/DDBJ whole genome shotgun (WGS) entry which is preliminary data.</text>
</comment>
<dbReference type="InterPro" id="IPR007730">
    <property type="entry name" value="SPOR-like_dom"/>
</dbReference>
<evidence type="ECO:0000313" key="3">
    <source>
        <dbReference type="EMBL" id="TZG28691.1"/>
    </source>
</evidence>
<dbReference type="SUPFAM" id="SSF48452">
    <property type="entry name" value="TPR-like"/>
    <property type="match status" value="1"/>
</dbReference>
<feature type="signal peptide" evidence="1">
    <location>
        <begin position="1"/>
        <end position="19"/>
    </location>
</feature>
<evidence type="ECO:0000256" key="1">
    <source>
        <dbReference type="SAM" id="SignalP"/>
    </source>
</evidence>
<dbReference type="EMBL" id="VTOU01000001">
    <property type="protein sequence ID" value="TZG28691.1"/>
    <property type="molecule type" value="Genomic_DNA"/>
</dbReference>
<proteinExistence type="predicted"/>
<feature type="domain" description="SPOR" evidence="2">
    <location>
        <begin position="331"/>
        <end position="414"/>
    </location>
</feature>
<reference evidence="3 4" key="1">
    <citation type="submission" date="2019-08" db="EMBL/GenBank/DDBJ databases">
        <authorList>
            <person name="Wang G."/>
            <person name="Xu Z."/>
        </authorList>
    </citation>
    <scope>NUCLEOTIDE SEQUENCE [LARGE SCALE GENOMIC DNA]</scope>
    <source>
        <strain evidence="3 4">ZX</strain>
    </source>
</reference>
<dbReference type="SUPFAM" id="SSF110997">
    <property type="entry name" value="Sporulation related repeat"/>
    <property type="match status" value="1"/>
</dbReference>
<keyword evidence="1" id="KW-0732">Signal</keyword>
<dbReference type="PROSITE" id="PS51257">
    <property type="entry name" value="PROKAR_LIPOPROTEIN"/>
    <property type="match status" value="1"/>
</dbReference>